<comment type="caution">
    <text evidence="1">The sequence shown here is derived from an EMBL/GenBank/DDBJ whole genome shotgun (WGS) entry which is preliminary data.</text>
</comment>
<dbReference type="GeneID" id="27683453"/>
<dbReference type="EMBL" id="JQFZ01000274">
    <property type="protein sequence ID" value="KGO52105.1"/>
    <property type="molecule type" value="Genomic_DNA"/>
</dbReference>
<proteinExistence type="predicted"/>
<dbReference type="PhylomeDB" id="A0A0A2JIG9"/>
<dbReference type="HOGENOM" id="CLU_062040_0_0_1"/>
<reference evidence="1 2" key="1">
    <citation type="journal article" date="2015" name="Mol. Plant Microbe Interact.">
        <title>Genome, transcriptome, and functional analyses of Penicillium expansum provide new insights into secondary metabolism and pathogenicity.</title>
        <authorList>
            <person name="Ballester A.R."/>
            <person name="Marcet-Houben M."/>
            <person name="Levin E."/>
            <person name="Sela N."/>
            <person name="Selma-Lazaro C."/>
            <person name="Carmona L."/>
            <person name="Wisniewski M."/>
            <person name="Droby S."/>
            <person name="Gonzalez-Candelas L."/>
            <person name="Gabaldon T."/>
        </authorList>
    </citation>
    <scope>NUCLEOTIDE SEQUENCE [LARGE SCALE GENOMIC DNA]</scope>
    <source>
        <strain evidence="1 2">MD-8</strain>
    </source>
</reference>
<dbReference type="Proteomes" id="UP000030143">
    <property type="component" value="Unassembled WGS sequence"/>
</dbReference>
<gene>
    <name evidence="1" type="ORF">PEX2_107640</name>
</gene>
<name>A0A0A2JIG9_PENEN</name>
<protein>
    <submittedName>
        <fullName evidence="1">Uncharacterized protein</fullName>
    </submittedName>
</protein>
<keyword evidence="2" id="KW-1185">Reference proteome</keyword>
<evidence type="ECO:0000313" key="2">
    <source>
        <dbReference type="Proteomes" id="UP000030143"/>
    </source>
</evidence>
<accession>A0A0A2JIG9</accession>
<dbReference type="OrthoDB" id="4453902at2759"/>
<dbReference type="RefSeq" id="XP_016594874.1">
    <property type="nucleotide sequence ID" value="XM_016748032.1"/>
</dbReference>
<organism evidence="1 2">
    <name type="scientific">Penicillium expansum</name>
    <name type="common">Blue mold rot fungus</name>
    <dbReference type="NCBI Taxonomy" id="27334"/>
    <lineage>
        <taxon>Eukaryota</taxon>
        <taxon>Fungi</taxon>
        <taxon>Dikarya</taxon>
        <taxon>Ascomycota</taxon>
        <taxon>Pezizomycotina</taxon>
        <taxon>Eurotiomycetes</taxon>
        <taxon>Eurotiomycetidae</taxon>
        <taxon>Eurotiales</taxon>
        <taxon>Aspergillaceae</taxon>
        <taxon>Penicillium</taxon>
    </lineage>
</organism>
<dbReference type="VEuPathDB" id="FungiDB:PEXP_107710"/>
<dbReference type="STRING" id="27334.A0A0A2JIG9"/>
<evidence type="ECO:0000313" key="1">
    <source>
        <dbReference type="EMBL" id="KGO52105.1"/>
    </source>
</evidence>
<sequence>MEEGLILKRATCCQTLTRIENLIKQTPSQHIESSDLKAAGIRHLPLSLGEDAQHHPRFFKPYQEELPLPPKGSEDRLLKFKPNPNHIMWETRAMQLLFTDHFYDCWDYALEKHPNNPPPSGSYREIGDYRFGQLLECIDFNWYAVSVADYPAGNYPHFKVIVESDVNGDDRLLRGEIMTITNIMAARLRTKSLRPHIVAPLLVLSLMGPRHARVLEADLDGEILNIRASRLYDFTQRNTDVAQLLTRYWLGDACGQTTMERS</sequence>
<dbReference type="AlphaFoldDB" id="A0A0A2JIG9"/>